<name>A0AAE3FFR0_9BACT</name>
<evidence type="ECO:0008006" key="4">
    <source>
        <dbReference type="Google" id="ProtNLM"/>
    </source>
</evidence>
<evidence type="ECO:0000313" key="3">
    <source>
        <dbReference type="Proteomes" id="UP001139365"/>
    </source>
</evidence>
<organism evidence="2 3">
    <name type="scientific">Candidatus Colimorpha enterica</name>
    <dbReference type="NCBI Taxonomy" id="3083063"/>
    <lineage>
        <taxon>Bacteria</taxon>
        <taxon>Pseudomonadati</taxon>
        <taxon>Bacteroidota</taxon>
        <taxon>Bacteroidia</taxon>
        <taxon>Bacteroidales</taxon>
        <taxon>Candidatus Colimorpha</taxon>
    </lineage>
</organism>
<evidence type="ECO:0000256" key="1">
    <source>
        <dbReference type="SAM" id="Phobius"/>
    </source>
</evidence>
<proteinExistence type="predicted"/>
<gene>
    <name evidence="2" type="ORF">MR241_00435</name>
</gene>
<dbReference type="EMBL" id="JALEMU010000010">
    <property type="protein sequence ID" value="MCI5754744.1"/>
    <property type="molecule type" value="Genomic_DNA"/>
</dbReference>
<evidence type="ECO:0000313" key="2">
    <source>
        <dbReference type="EMBL" id="MCI5754744.1"/>
    </source>
</evidence>
<feature type="transmembrane region" description="Helical" evidence="1">
    <location>
        <begin position="34"/>
        <end position="50"/>
    </location>
</feature>
<reference evidence="2 3" key="1">
    <citation type="submission" date="2022-03" db="EMBL/GenBank/DDBJ databases">
        <title>Metagenome-assembled genomes from swine fecal metagenomes.</title>
        <authorList>
            <person name="Holman D.B."/>
            <person name="Kommadath A."/>
        </authorList>
    </citation>
    <scope>NUCLEOTIDE SEQUENCE [LARGE SCALE GENOMIC DNA]</scope>
    <source>
        <strain evidence="2">SUG147</strain>
    </source>
</reference>
<keyword evidence="1" id="KW-0812">Transmembrane</keyword>
<protein>
    <recommendedName>
        <fullName evidence="4">Stage III sporulation protein AF (Spore_III_AF)</fullName>
    </recommendedName>
</protein>
<accession>A0AAE3FFR0</accession>
<keyword evidence="1" id="KW-0472">Membrane</keyword>
<feature type="transmembrane region" description="Helical" evidence="1">
    <location>
        <begin position="6"/>
        <end position="22"/>
    </location>
</feature>
<comment type="caution">
    <text evidence="2">The sequence shown here is derived from an EMBL/GenBank/DDBJ whole genome shotgun (WGS) entry which is preliminary data.</text>
</comment>
<dbReference type="AlphaFoldDB" id="A0AAE3FFR0"/>
<sequence length="148" mass="15482">MRDILYAVMTVSLCAGIVCFLSPEGKNGGLKRQIGFAVSVAVCLALVSPLKKAITGCGFDFSFPDIIAADTGTGLSGRADEVIRGELEYAVTEKFGIKNAHVTLEFDRSDSQSLRLISACLSGEGDLSAAAAYLSEVLGCPVTVKEGQ</sequence>
<dbReference type="Proteomes" id="UP001139365">
    <property type="component" value="Unassembled WGS sequence"/>
</dbReference>
<keyword evidence="1" id="KW-1133">Transmembrane helix</keyword>